<evidence type="ECO:0000256" key="10">
    <source>
        <dbReference type="ARBA" id="ARBA00022857"/>
    </source>
</evidence>
<sequence>MSRCIALAKNGLGTTYPNPLVGSVIVHEGKIIGEGWHRKAGTPHAEVHAIQNVKNTYGDLASEILSNATIYVCLEPCSHFGKTPPCVDLIISEGIKNVVIGCTDPNPQVAGRGIKKLFEAGHTVTIGILEEECEALNKRFFTFQNKKRPYIFLKWAETANGFIAPIERNNKKPVWITNEYSRQWVHKLRAQEQAILIGTNTAIDDNPTLTTRDWKGSNPIRIVIDKTLKIPSNAHVFNDQAPTIVFTEKEASTTNFIEHCTIDFSENLIPQILKEAHKKGIQSIIIEGGSQTLQSFIDLNLWDEALVFKGISNFENGIKAPLLNKIHDESQGIKNDTLFLYKNKNL</sequence>
<feature type="binding site" evidence="15">
    <location>
        <position position="209"/>
    </location>
    <ligand>
        <name>substrate</name>
    </ligand>
</feature>
<feature type="binding site" evidence="15">
    <location>
        <position position="189"/>
    </location>
    <ligand>
        <name>substrate</name>
    </ligand>
</feature>
<keyword evidence="12" id="KW-0511">Multifunctional enzyme</keyword>
<feature type="binding site" evidence="16">
    <location>
        <position position="77"/>
    </location>
    <ligand>
        <name>Zn(2+)</name>
        <dbReference type="ChEBI" id="CHEBI:29105"/>
        <note>catalytic</note>
    </ligand>
</feature>
<dbReference type="Proteomes" id="UP000326509">
    <property type="component" value="Unassembled WGS sequence"/>
</dbReference>
<dbReference type="InterPro" id="IPR002734">
    <property type="entry name" value="RibDG_C"/>
</dbReference>
<dbReference type="GO" id="GO:0009231">
    <property type="term" value="P:riboflavin biosynthetic process"/>
    <property type="evidence" value="ECO:0007669"/>
    <property type="project" value="UniProtKB-UniPathway"/>
</dbReference>
<feature type="binding site" evidence="16">
    <location>
        <position position="44"/>
    </location>
    <ligand>
        <name>Zn(2+)</name>
        <dbReference type="ChEBI" id="CHEBI:29105"/>
        <note>catalytic</note>
    </ligand>
</feature>
<keyword evidence="10 13" id="KW-0521">NADP</keyword>
<dbReference type="SUPFAM" id="SSF53597">
    <property type="entry name" value="Dihydrofolate reductase-like"/>
    <property type="match status" value="1"/>
</dbReference>
<keyword evidence="8 13" id="KW-0378">Hydrolase</keyword>
<dbReference type="PROSITE" id="PS51747">
    <property type="entry name" value="CYT_DCMP_DEAMINASES_2"/>
    <property type="match status" value="1"/>
</dbReference>
<dbReference type="AlphaFoldDB" id="A0A5J4ISB0"/>
<comment type="function">
    <text evidence="1 13">Converts 2,5-diamino-6-(ribosylamino)-4(3h)-pyrimidinone 5'-phosphate into 5-amino-6-(ribosylamino)-2,4(1h,3h)-pyrimidinedione 5'-phosphate.</text>
</comment>
<dbReference type="InterPro" id="IPR016193">
    <property type="entry name" value="Cytidine_deaminase-like"/>
</dbReference>
<proteinExistence type="inferred from homology"/>
<dbReference type="Pfam" id="PF01872">
    <property type="entry name" value="RibD_C"/>
    <property type="match status" value="1"/>
</dbReference>
<reference evidence="18 19" key="1">
    <citation type="submission" date="2019-08" db="EMBL/GenBank/DDBJ databases">
        <title>Draft genome sequence of Ulvibacter marinus type strain NBRC 109484.</title>
        <authorList>
            <person name="Kawano K."/>
            <person name="Ushijima N."/>
            <person name="Kihara M."/>
            <person name="Itoh H."/>
        </authorList>
    </citation>
    <scope>NUCLEOTIDE SEQUENCE [LARGE SCALE GENOMIC DNA]</scope>
    <source>
        <strain evidence="18 19">NBRC 109484</strain>
    </source>
</reference>
<feature type="binding site" evidence="16">
    <location>
        <position position="86"/>
    </location>
    <ligand>
        <name>Zn(2+)</name>
        <dbReference type="ChEBI" id="CHEBI:29105"/>
        <note>catalytic</note>
    </ligand>
</feature>
<gene>
    <name evidence="18" type="primary">ribD</name>
    <name evidence="18" type="ORF">ULMA_29570</name>
</gene>
<evidence type="ECO:0000256" key="13">
    <source>
        <dbReference type="PIRNR" id="PIRNR006769"/>
    </source>
</evidence>
<comment type="similarity">
    <text evidence="5 13">In the C-terminal section; belongs to the HTP reductase family.</text>
</comment>
<evidence type="ECO:0000259" key="17">
    <source>
        <dbReference type="PROSITE" id="PS51747"/>
    </source>
</evidence>
<comment type="catalytic activity">
    <reaction evidence="13">
        <text>5-amino-6-(5-phospho-D-ribitylamino)uracil + NADP(+) = 5-amino-6-(5-phospho-D-ribosylamino)uracil + NADPH + H(+)</text>
        <dbReference type="Rhea" id="RHEA:17845"/>
        <dbReference type="ChEBI" id="CHEBI:15378"/>
        <dbReference type="ChEBI" id="CHEBI:57783"/>
        <dbReference type="ChEBI" id="CHEBI:58349"/>
        <dbReference type="ChEBI" id="CHEBI:58421"/>
        <dbReference type="ChEBI" id="CHEBI:58453"/>
        <dbReference type="EC" id="1.1.1.193"/>
    </reaction>
</comment>
<protein>
    <recommendedName>
        <fullName evidence="13">Riboflavin biosynthesis protein RibD</fullName>
    </recommendedName>
    <domain>
        <recommendedName>
            <fullName evidence="13">Diaminohydroxyphosphoribosylaminopyrimidine deaminase</fullName>
            <shortName evidence="13">DRAP deaminase</shortName>
            <ecNumber evidence="13">3.5.4.26</ecNumber>
        </recommendedName>
        <alternativeName>
            <fullName evidence="13">Riboflavin-specific deaminase</fullName>
        </alternativeName>
    </domain>
    <domain>
        <recommendedName>
            <fullName evidence="13">5-amino-6-(5-phosphoribosylamino)uracil reductase</fullName>
            <ecNumber evidence="13">1.1.1.193</ecNumber>
        </recommendedName>
        <alternativeName>
            <fullName evidence="13">HTP reductase</fullName>
        </alternativeName>
    </domain>
</protein>
<dbReference type="FunFam" id="3.40.140.10:FF:000025">
    <property type="entry name" value="Riboflavin biosynthesis protein RibD"/>
    <property type="match status" value="1"/>
</dbReference>
<keyword evidence="7 13" id="KW-0479">Metal-binding</keyword>
<organism evidence="18 19">
    <name type="scientific">Patiriisocius marinus</name>
    <dbReference type="NCBI Taxonomy" id="1397112"/>
    <lineage>
        <taxon>Bacteria</taxon>
        <taxon>Pseudomonadati</taxon>
        <taxon>Bacteroidota</taxon>
        <taxon>Flavobacteriia</taxon>
        <taxon>Flavobacteriales</taxon>
        <taxon>Flavobacteriaceae</taxon>
        <taxon>Patiriisocius</taxon>
    </lineage>
</organism>
<dbReference type="NCBIfam" id="TIGR00326">
    <property type="entry name" value="eubact_ribD"/>
    <property type="match status" value="1"/>
</dbReference>
<name>A0A5J4ISB0_9FLAO</name>
<dbReference type="GO" id="GO:0008835">
    <property type="term" value="F:diaminohydroxyphosphoribosylaminopyrimidine deaminase activity"/>
    <property type="evidence" value="ECO:0007669"/>
    <property type="project" value="UniProtKB-EC"/>
</dbReference>
<comment type="cofactor">
    <cofactor evidence="13 16">
        <name>Zn(2+)</name>
        <dbReference type="ChEBI" id="CHEBI:29105"/>
    </cofactor>
    <text evidence="13 16">Binds 1 zinc ion.</text>
</comment>
<dbReference type="Pfam" id="PF00383">
    <property type="entry name" value="dCMP_cyt_deam_1"/>
    <property type="match status" value="1"/>
</dbReference>
<evidence type="ECO:0000313" key="19">
    <source>
        <dbReference type="Proteomes" id="UP000326509"/>
    </source>
</evidence>
<evidence type="ECO:0000313" key="18">
    <source>
        <dbReference type="EMBL" id="GER60849.1"/>
    </source>
</evidence>
<dbReference type="CDD" id="cd01284">
    <property type="entry name" value="Riboflavin_deaminase-reductase"/>
    <property type="match status" value="1"/>
</dbReference>
<evidence type="ECO:0000256" key="3">
    <source>
        <dbReference type="ARBA" id="ARBA00004910"/>
    </source>
</evidence>
<comment type="pathway">
    <text evidence="2 13">Cofactor biosynthesis; riboflavin biosynthesis; 5-amino-6-(D-ribitylamino)uracil from GTP: step 2/4.</text>
</comment>
<dbReference type="PIRSF" id="PIRSF006769">
    <property type="entry name" value="RibD"/>
    <property type="match status" value="1"/>
</dbReference>
<dbReference type="InterPro" id="IPR024072">
    <property type="entry name" value="DHFR-like_dom_sf"/>
</dbReference>
<dbReference type="PROSITE" id="PS00903">
    <property type="entry name" value="CYT_DCMP_DEAMINASES_1"/>
    <property type="match status" value="1"/>
</dbReference>
<evidence type="ECO:0000256" key="4">
    <source>
        <dbReference type="ARBA" id="ARBA00005259"/>
    </source>
</evidence>
<dbReference type="InterPro" id="IPR016192">
    <property type="entry name" value="APOBEC/CMP_deaminase_Zn-bd"/>
</dbReference>
<evidence type="ECO:0000256" key="11">
    <source>
        <dbReference type="ARBA" id="ARBA00023002"/>
    </source>
</evidence>
<evidence type="ECO:0000256" key="7">
    <source>
        <dbReference type="ARBA" id="ARBA00022723"/>
    </source>
</evidence>
<evidence type="ECO:0000256" key="1">
    <source>
        <dbReference type="ARBA" id="ARBA00002151"/>
    </source>
</evidence>
<dbReference type="EMBL" id="BKCG01000011">
    <property type="protein sequence ID" value="GER60849.1"/>
    <property type="molecule type" value="Genomic_DNA"/>
</dbReference>
<evidence type="ECO:0000256" key="12">
    <source>
        <dbReference type="ARBA" id="ARBA00023268"/>
    </source>
</evidence>
<feature type="binding site" evidence="15">
    <location>
        <position position="212"/>
    </location>
    <ligand>
        <name>substrate</name>
    </ligand>
</feature>
<keyword evidence="6 13" id="KW-0686">Riboflavin biosynthesis</keyword>
<evidence type="ECO:0000256" key="5">
    <source>
        <dbReference type="ARBA" id="ARBA00007417"/>
    </source>
</evidence>
<comment type="similarity">
    <text evidence="4 13">In the N-terminal section; belongs to the cytidine and deoxycytidylate deaminase family.</text>
</comment>
<feature type="active site" description="Proton donor" evidence="14">
    <location>
        <position position="46"/>
    </location>
</feature>
<dbReference type="UniPathway" id="UPA00275">
    <property type="reaction ID" value="UER00401"/>
</dbReference>
<dbReference type="EC" id="3.5.4.26" evidence="13"/>
<dbReference type="PANTHER" id="PTHR38011:SF7">
    <property type="entry name" value="2,5-DIAMINO-6-RIBOSYLAMINO-4(3H)-PYRIMIDINONE 5'-PHOSPHATE REDUCTASE"/>
    <property type="match status" value="1"/>
</dbReference>
<keyword evidence="9 13" id="KW-0862">Zinc</keyword>
<comment type="pathway">
    <text evidence="3 13">Cofactor biosynthesis; riboflavin biosynthesis; 5-amino-6-(D-ribitylamino)uracil from GTP: step 3/4.</text>
</comment>
<dbReference type="GO" id="GO:0008703">
    <property type="term" value="F:5-amino-6-(5-phosphoribosylamino)uracil reductase activity"/>
    <property type="evidence" value="ECO:0007669"/>
    <property type="project" value="UniProtKB-EC"/>
</dbReference>
<dbReference type="InterPro" id="IPR002125">
    <property type="entry name" value="CMP_dCMP_dom"/>
</dbReference>
<comment type="catalytic activity">
    <reaction evidence="13">
        <text>2,5-diamino-6-hydroxy-4-(5-phosphoribosylamino)-pyrimidine + H2O + H(+) = 5-amino-6-(5-phospho-D-ribosylamino)uracil + NH4(+)</text>
        <dbReference type="Rhea" id="RHEA:21868"/>
        <dbReference type="ChEBI" id="CHEBI:15377"/>
        <dbReference type="ChEBI" id="CHEBI:15378"/>
        <dbReference type="ChEBI" id="CHEBI:28938"/>
        <dbReference type="ChEBI" id="CHEBI:58453"/>
        <dbReference type="ChEBI" id="CHEBI:58614"/>
        <dbReference type="EC" id="3.5.4.26"/>
    </reaction>
</comment>
<accession>A0A5J4ISB0</accession>
<evidence type="ECO:0000256" key="2">
    <source>
        <dbReference type="ARBA" id="ARBA00004882"/>
    </source>
</evidence>
<dbReference type="InterPro" id="IPR050765">
    <property type="entry name" value="Riboflavin_Biosynth_HTPR"/>
</dbReference>
<evidence type="ECO:0000256" key="8">
    <source>
        <dbReference type="ARBA" id="ARBA00022801"/>
    </source>
</evidence>
<feature type="binding site" evidence="15">
    <location>
        <position position="287"/>
    </location>
    <ligand>
        <name>substrate</name>
    </ligand>
</feature>
<dbReference type="InterPro" id="IPR004794">
    <property type="entry name" value="Eubact_RibD"/>
</dbReference>
<dbReference type="GO" id="GO:0008270">
    <property type="term" value="F:zinc ion binding"/>
    <property type="evidence" value="ECO:0007669"/>
    <property type="project" value="InterPro"/>
</dbReference>
<evidence type="ECO:0000256" key="14">
    <source>
        <dbReference type="PIRSR" id="PIRSR006769-1"/>
    </source>
</evidence>
<feature type="binding site" evidence="15">
    <location>
        <position position="201"/>
    </location>
    <ligand>
        <name>NADP(+)</name>
        <dbReference type="ChEBI" id="CHEBI:58349"/>
    </ligand>
</feature>
<dbReference type="EC" id="1.1.1.193" evidence="13"/>
<feature type="binding site" evidence="15">
    <location>
        <position position="175"/>
    </location>
    <ligand>
        <name>NADP(+)</name>
        <dbReference type="ChEBI" id="CHEBI:58349"/>
    </ligand>
</feature>
<evidence type="ECO:0000256" key="6">
    <source>
        <dbReference type="ARBA" id="ARBA00022619"/>
    </source>
</evidence>
<dbReference type="PANTHER" id="PTHR38011">
    <property type="entry name" value="DIHYDROFOLATE REDUCTASE FAMILY PROTEIN (AFU_ORTHOLOGUE AFUA_8G06820)"/>
    <property type="match status" value="1"/>
</dbReference>
<comment type="caution">
    <text evidence="18">The sequence shown here is derived from an EMBL/GenBank/DDBJ whole genome shotgun (WGS) entry which is preliminary data.</text>
</comment>
<keyword evidence="19" id="KW-1185">Reference proteome</keyword>
<feature type="binding site" evidence="15">
    <location>
        <position position="156"/>
    </location>
    <ligand>
        <name>NADP(+)</name>
        <dbReference type="ChEBI" id="CHEBI:58349"/>
    </ligand>
</feature>
<dbReference type="SUPFAM" id="SSF53927">
    <property type="entry name" value="Cytidine deaminase-like"/>
    <property type="match status" value="1"/>
</dbReference>
<feature type="binding site" evidence="15">
    <location>
        <position position="205"/>
    </location>
    <ligand>
        <name>NADP(+)</name>
        <dbReference type="ChEBI" id="CHEBI:58349"/>
    </ligand>
</feature>
<feature type="binding site" evidence="15">
    <location>
        <begin position="289"/>
        <end position="295"/>
    </location>
    <ligand>
        <name>NADP(+)</name>
        <dbReference type="ChEBI" id="CHEBI:58349"/>
    </ligand>
</feature>
<feature type="domain" description="CMP/dCMP-type deaminase" evidence="17">
    <location>
        <begin position="1"/>
        <end position="125"/>
    </location>
</feature>
<dbReference type="Gene3D" id="3.40.430.10">
    <property type="entry name" value="Dihydrofolate Reductase, subunit A"/>
    <property type="match status" value="1"/>
</dbReference>
<dbReference type="Gene3D" id="3.40.140.10">
    <property type="entry name" value="Cytidine Deaminase, domain 2"/>
    <property type="match status" value="1"/>
</dbReference>
<evidence type="ECO:0000256" key="15">
    <source>
        <dbReference type="PIRSR" id="PIRSR006769-2"/>
    </source>
</evidence>
<evidence type="ECO:0000256" key="9">
    <source>
        <dbReference type="ARBA" id="ARBA00022833"/>
    </source>
</evidence>
<evidence type="ECO:0000256" key="16">
    <source>
        <dbReference type="PIRSR" id="PIRSR006769-3"/>
    </source>
</evidence>
<keyword evidence="11 13" id="KW-0560">Oxidoreductase</keyword>